<proteinExistence type="predicted"/>
<keyword evidence="2" id="KW-1185">Reference proteome</keyword>
<dbReference type="GO" id="GO:0016811">
    <property type="term" value="F:hydrolase activity, acting on carbon-nitrogen (but not peptide) bonds, in linear amides"/>
    <property type="evidence" value="ECO:0007669"/>
    <property type="project" value="TreeGrafter"/>
</dbReference>
<dbReference type="KEGG" id="tee:Tel_05550"/>
<dbReference type="STRING" id="1748243.Tel_05550"/>
<gene>
    <name evidence="1" type="ORF">Tel_05550</name>
</gene>
<evidence type="ECO:0000313" key="1">
    <source>
        <dbReference type="EMBL" id="ALP52654.1"/>
    </source>
</evidence>
<reference evidence="1" key="1">
    <citation type="submission" date="2015-10" db="EMBL/GenBank/DDBJ databases">
        <title>Description of Candidatus Tenderia electrophaga gen. nov, sp. nov., an Uncultivated Electroautotroph from a Biocathode Enrichment.</title>
        <authorList>
            <person name="Eddie B.J."/>
            <person name="Malanoski A.P."/>
            <person name="Wang Z."/>
            <person name="Hall R.J."/>
            <person name="Oh S.D."/>
            <person name="Heiner C."/>
            <person name="Lin B."/>
            <person name="Strycharz-Glaven S.M."/>
        </authorList>
    </citation>
    <scope>NUCLEOTIDE SEQUENCE [LARGE SCALE GENOMIC DNA]</scope>
    <source>
        <strain evidence="1">NRL1</strain>
    </source>
</reference>
<dbReference type="PANTHER" id="PTHR12993:SF30">
    <property type="entry name" value="N-ACETYL-ALPHA-D-GLUCOSAMINYL L-MALATE DEACETYLASE 1"/>
    <property type="match status" value="1"/>
</dbReference>
<dbReference type="Proteomes" id="UP000055136">
    <property type="component" value="Chromosome"/>
</dbReference>
<dbReference type="InterPro" id="IPR024078">
    <property type="entry name" value="LmbE-like_dom_sf"/>
</dbReference>
<dbReference type="PANTHER" id="PTHR12993">
    <property type="entry name" value="N-ACETYLGLUCOSAMINYL-PHOSPHATIDYLINOSITOL DE-N-ACETYLASE-RELATED"/>
    <property type="match status" value="1"/>
</dbReference>
<accession>A0A0S2TBY6</accession>
<dbReference type="InterPro" id="IPR003737">
    <property type="entry name" value="GlcNAc_PI_deacetylase-related"/>
</dbReference>
<dbReference type="Pfam" id="PF02585">
    <property type="entry name" value="PIG-L"/>
    <property type="match status" value="1"/>
</dbReference>
<organism evidence="1 2">
    <name type="scientific">Candidatus Tenderia electrophaga</name>
    <dbReference type="NCBI Taxonomy" id="1748243"/>
    <lineage>
        <taxon>Bacteria</taxon>
        <taxon>Pseudomonadati</taxon>
        <taxon>Pseudomonadota</taxon>
        <taxon>Gammaproteobacteria</taxon>
        <taxon>Candidatus Tenderiales</taxon>
        <taxon>Candidatus Tenderiaceae</taxon>
        <taxon>Candidatus Tenderia</taxon>
    </lineage>
</organism>
<dbReference type="EMBL" id="CP013099">
    <property type="protein sequence ID" value="ALP52654.1"/>
    <property type="molecule type" value="Genomic_DNA"/>
</dbReference>
<name>A0A0S2TBY6_9GAMM</name>
<protein>
    <submittedName>
        <fullName evidence="1">GlcNAc-PI de-N-acetylase</fullName>
    </submittedName>
</protein>
<dbReference type="SUPFAM" id="SSF102588">
    <property type="entry name" value="LmbE-like"/>
    <property type="match status" value="1"/>
</dbReference>
<dbReference type="Gene3D" id="3.40.50.10320">
    <property type="entry name" value="LmbE-like"/>
    <property type="match status" value="1"/>
</dbReference>
<dbReference type="AlphaFoldDB" id="A0A0S2TBY6"/>
<evidence type="ECO:0000313" key="2">
    <source>
        <dbReference type="Proteomes" id="UP000055136"/>
    </source>
</evidence>
<sequence length="222" mass="24727">MTHKVLVVAPHPDDETLGCGGTLLRLAEQGAELGWLIVTGMGDDYSYSQRQERTDTIARVTKAYGFASVIELNLPTAQLDILPMGELVSAIGKTFTEFRPEWLLLPHHGDAHSDHRRVFEACAACSKWFRYPFIQRVMSYETLSETDAALPRAGDLFQPNVFFDIDAQLARKLEIMAMYAGECGEFPFPRSADALTAQARLRGAQCGYPAAEAFMLLRERHG</sequence>